<reference evidence="1 2" key="2">
    <citation type="journal article" date="2022" name="Mol. Biol. Evol.">
        <title>Comparative Genomics Reveals Insights into the Divergent Evolution of Astigmatic Mites and Household Pest Adaptations.</title>
        <authorList>
            <person name="Xiong Q."/>
            <person name="Wan A.T."/>
            <person name="Liu X."/>
            <person name="Fung C.S."/>
            <person name="Xiao X."/>
            <person name="Malainual N."/>
            <person name="Hou J."/>
            <person name="Wang L."/>
            <person name="Wang M."/>
            <person name="Yang K.Y."/>
            <person name="Cui Y."/>
            <person name="Leung E.L."/>
            <person name="Nong W."/>
            <person name="Shin S.K."/>
            <person name="Au S.W."/>
            <person name="Jeong K.Y."/>
            <person name="Chew F.T."/>
            <person name="Hui J.H."/>
            <person name="Leung T.F."/>
            <person name="Tungtrongchitr A."/>
            <person name="Zhong N."/>
            <person name="Liu Z."/>
            <person name="Tsui S.K."/>
        </authorList>
    </citation>
    <scope>NUCLEOTIDE SEQUENCE [LARGE SCALE GENOMIC DNA]</scope>
    <source>
        <strain evidence="1">Derp</strain>
    </source>
</reference>
<keyword evidence="2" id="KW-1185">Reference proteome</keyword>
<proteinExistence type="predicted"/>
<gene>
    <name evidence="1" type="ORF">DERP_014793</name>
</gene>
<protein>
    <submittedName>
        <fullName evidence="1">Uncharacterized protein</fullName>
    </submittedName>
</protein>
<evidence type="ECO:0000313" key="1">
    <source>
        <dbReference type="EMBL" id="KAH9416742.1"/>
    </source>
</evidence>
<evidence type="ECO:0000313" key="2">
    <source>
        <dbReference type="Proteomes" id="UP000887458"/>
    </source>
</evidence>
<reference evidence="1 2" key="1">
    <citation type="journal article" date="2018" name="J. Allergy Clin. Immunol.">
        <title>High-quality assembly of Dermatophagoides pteronyssinus genome and transcriptome reveals a wide range of novel allergens.</title>
        <authorList>
            <person name="Liu X.Y."/>
            <person name="Yang K.Y."/>
            <person name="Wang M.Q."/>
            <person name="Kwok J.S."/>
            <person name="Zeng X."/>
            <person name="Yang Z."/>
            <person name="Xiao X.J."/>
            <person name="Lau C.P."/>
            <person name="Li Y."/>
            <person name="Huang Z.M."/>
            <person name="Ba J.G."/>
            <person name="Yim A.K."/>
            <person name="Ouyang C.Y."/>
            <person name="Ngai S.M."/>
            <person name="Chan T.F."/>
            <person name="Leung E.L."/>
            <person name="Liu L."/>
            <person name="Liu Z.G."/>
            <person name="Tsui S.K."/>
        </authorList>
    </citation>
    <scope>NUCLEOTIDE SEQUENCE [LARGE SCALE GENOMIC DNA]</scope>
    <source>
        <strain evidence="1">Derp</strain>
    </source>
</reference>
<dbReference type="EMBL" id="NJHN03000087">
    <property type="protein sequence ID" value="KAH9416742.1"/>
    <property type="molecule type" value="Genomic_DNA"/>
</dbReference>
<dbReference type="Proteomes" id="UP000887458">
    <property type="component" value="Unassembled WGS sequence"/>
</dbReference>
<accession>A0ABQ8J2L5</accession>
<organism evidence="1 2">
    <name type="scientific">Dermatophagoides pteronyssinus</name>
    <name type="common">European house dust mite</name>
    <dbReference type="NCBI Taxonomy" id="6956"/>
    <lineage>
        <taxon>Eukaryota</taxon>
        <taxon>Metazoa</taxon>
        <taxon>Ecdysozoa</taxon>
        <taxon>Arthropoda</taxon>
        <taxon>Chelicerata</taxon>
        <taxon>Arachnida</taxon>
        <taxon>Acari</taxon>
        <taxon>Acariformes</taxon>
        <taxon>Sarcoptiformes</taxon>
        <taxon>Astigmata</taxon>
        <taxon>Psoroptidia</taxon>
        <taxon>Analgoidea</taxon>
        <taxon>Pyroglyphidae</taxon>
        <taxon>Dermatophagoidinae</taxon>
        <taxon>Dermatophagoides</taxon>
    </lineage>
</organism>
<comment type="caution">
    <text evidence="1">The sequence shown here is derived from an EMBL/GenBank/DDBJ whole genome shotgun (WGS) entry which is preliminary data.</text>
</comment>
<name>A0ABQ8J2L5_DERPT</name>
<sequence length="133" mass="15599">MPFTRIDLSTIIDQSKDPAMNQNNNNIMNNDFCYGDPEDFEMMQESRNKKPGLFRRADFIGMSDVEKGLNKNQDTNVIHANYNFYECFDEVDLKEMMEQEASKNKKPSVIRRAAYFIMQMIFNALIRLADCCR</sequence>